<dbReference type="InterPro" id="IPR001387">
    <property type="entry name" value="Cro/C1-type_HTH"/>
</dbReference>
<evidence type="ECO:0000313" key="3">
    <source>
        <dbReference type="Proteomes" id="UP000248014"/>
    </source>
</evidence>
<dbReference type="RefSeq" id="WP_110300362.1">
    <property type="nucleotide sequence ID" value="NZ_QJJM01000023.1"/>
</dbReference>
<name>A0A2V3UNH7_9SPHN</name>
<keyword evidence="3" id="KW-1185">Reference proteome</keyword>
<dbReference type="EMBL" id="QJJM01000023">
    <property type="protein sequence ID" value="PXW67883.1"/>
    <property type="molecule type" value="Genomic_DNA"/>
</dbReference>
<dbReference type="SUPFAM" id="SSF47413">
    <property type="entry name" value="lambda repressor-like DNA-binding domains"/>
    <property type="match status" value="1"/>
</dbReference>
<dbReference type="InterPro" id="IPR010982">
    <property type="entry name" value="Lambda_DNA-bd_dom_sf"/>
</dbReference>
<evidence type="ECO:0000259" key="1">
    <source>
        <dbReference type="PROSITE" id="PS50943"/>
    </source>
</evidence>
<feature type="domain" description="HTH cro/C1-type" evidence="1">
    <location>
        <begin position="9"/>
        <end position="54"/>
    </location>
</feature>
<dbReference type="OrthoDB" id="6867563at2"/>
<dbReference type="CDD" id="cd00093">
    <property type="entry name" value="HTH_XRE"/>
    <property type="match status" value="1"/>
</dbReference>
<accession>A0A2V3UNH7</accession>
<proteinExistence type="predicted"/>
<dbReference type="Pfam" id="PF01381">
    <property type="entry name" value="HTH_3"/>
    <property type="match status" value="1"/>
</dbReference>
<dbReference type="SMART" id="SM00530">
    <property type="entry name" value="HTH_XRE"/>
    <property type="match status" value="1"/>
</dbReference>
<dbReference type="GO" id="GO:0003677">
    <property type="term" value="F:DNA binding"/>
    <property type="evidence" value="ECO:0007669"/>
    <property type="project" value="InterPro"/>
</dbReference>
<dbReference type="Gene3D" id="1.10.260.40">
    <property type="entry name" value="lambda repressor-like DNA-binding domains"/>
    <property type="match status" value="1"/>
</dbReference>
<comment type="caution">
    <text evidence="2">The sequence shown here is derived from an EMBL/GenBank/DDBJ whole genome shotgun (WGS) entry which is preliminary data.</text>
</comment>
<dbReference type="PROSITE" id="PS50943">
    <property type="entry name" value="HTH_CROC1"/>
    <property type="match status" value="1"/>
</dbReference>
<organism evidence="2 3">
    <name type="scientific">Blastomonas natatoria</name>
    <dbReference type="NCBI Taxonomy" id="34015"/>
    <lineage>
        <taxon>Bacteria</taxon>
        <taxon>Pseudomonadati</taxon>
        <taxon>Pseudomonadota</taxon>
        <taxon>Alphaproteobacteria</taxon>
        <taxon>Sphingomonadales</taxon>
        <taxon>Sphingomonadaceae</taxon>
        <taxon>Blastomonas</taxon>
    </lineage>
</organism>
<protein>
    <submittedName>
        <fullName evidence="2">Helix-turn-helix protein</fullName>
    </submittedName>
</protein>
<dbReference type="Proteomes" id="UP000248014">
    <property type="component" value="Unassembled WGS sequence"/>
</dbReference>
<dbReference type="AlphaFoldDB" id="A0A2V3UNH7"/>
<evidence type="ECO:0000313" key="2">
    <source>
        <dbReference type="EMBL" id="PXW67883.1"/>
    </source>
</evidence>
<reference evidence="2 3" key="1">
    <citation type="submission" date="2018-05" db="EMBL/GenBank/DDBJ databases">
        <title>Genomic Encyclopedia of Type Strains, Phase IV (KMG-IV): sequencing the most valuable type-strain genomes for metagenomic binning, comparative biology and taxonomic classification.</title>
        <authorList>
            <person name="Goeker M."/>
        </authorList>
    </citation>
    <scope>NUCLEOTIDE SEQUENCE [LARGE SCALE GENOMIC DNA]</scope>
    <source>
        <strain evidence="2 3">DSM 3183</strain>
    </source>
</reference>
<sequence length="120" mass="13504">MQRLIDTMGISQAELARRVGMSQSALNSLARGDTRSSPRLHVIARELGTTAAYLSGETDDPAAEVPAISLNHEERQWIEYYHRLGEPERRSFITIMRSLIEGPASSHTLHNDRRSYQAEV</sequence>
<gene>
    <name evidence="2" type="ORF">C7451_12319</name>
</gene>